<reference evidence="3" key="1">
    <citation type="submission" date="2021-03" db="EMBL/GenBank/DDBJ databases">
        <title>Assistant Professor.</title>
        <authorList>
            <person name="Huq M.A."/>
        </authorList>
    </citation>
    <scope>NUCLEOTIDE SEQUENCE [LARGE SCALE GENOMIC DNA]</scope>
    <source>
        <strain evidence="3">MAH-28</strain>
    </source>
</reference>
<dbReference type="Pfam" id="PF19515">
    <property type="entry name" value="DUF6048"/>
    <property type="match status" value="1"/>
</dbReference>
<name>A0ABS3YJ66_9BACT</name>
<dbReference type="RefSeq" id="WP_209147600.1">
    <property type="nucleotide sequence ID" value="NZ_JAGHKP010000004.1"/>
</dbReference>
<comment type="caution">
    <text evidence="2">The sequence shown here is derived from an EMBL/GenBank/DDBJ whole genome shotgun (WGS) entry which is preliminary data.</text>
</comment>
<evidence type="ECO:0000313" key="3">
    <source>
        <dbReference type="Proteomes" id="UP000679126"/>
    </source>
</evidence>
<evidence type="ECO:0008006" key="4">
    <source>
        <dbReference type="Google" id="ProtNLM"/>
    </source>
</evidence>
<feature type="signal peptide" evidence="1">
    <location>
        <begin position="1"/>
        <end position="21"/>
    </location>
</feature>
<keyword evidence="1" id="KW-0732">Signal</keyword>
<dbReference type="InterPro" id="IPR046111">
    <property type="entry name" value="DUF6048"/>
</dbReference>
<accession>A0ABS3YJ66</accession>
<feature type="chain" id="PRO_5046425094" description="Outer membrane protein beta-barrel domain-containing protein" evidence="1">
    <location>
        <begin position="22"/>
        <end position="235"/>
    </location>
</feature>
<protein>
    <recommendedName>
        <fullName evidence="4">Outer membrane protein beta-barrel domain-containing protein</fullName>
    </recommendedName>
</protein>
<keyword evidence="3" id="KW-1185">Reference proteome</keyword>
<sequence length="235" mass="26723">MKIRSYCIFSLLLLCTVTATAQSKKDSIKTIMLEVPAGLRVGVDLTRFVIPFFQPYRRDATVTLDARYKDRIYFAADLSYNLVDHSDTNYTYKSSGVGISIGANYNLLKKQVPKENFMVYGGFKYGFSLFTYEVPGYNIHSDYWGDYVGSVGSTTKTGHWVELSLGIKVEVLKNLYLGWSLHDRILLNRALAKSDFPPLIIPGFGKGYKGNAFDVQYTISYLFPLYKVKQQMKLK</sequence>
<gene>
    <name evidence="2" type="ORF">J7I43_19800</name>
</gene>
<dbReference type="EMBL" id="JAGHKP010000004">
    <property type="protein sequence ID" value="MBO9154480.1"/>
    <property type="molecule type" value="Genomic_DNA"/>
</dbReference>
<evidence type="ECO:0000313" key="2">
    <source>
        <dbReference type="EMBL" id="MBO9154480.1"/>
    </source>
</evidence>
<dbReference type="Proteomes" id="UP000679126">
    <property type="component" value="Unassembled WGS sequence"/>
</dbReference>
<evidence type="ECO:0000256" key="1">
    <source>
        <dbReference type="SAM" id="SignalP"/>
    </source>
</evidence>
<proteinExistence type="predicted"/>
<organism evidence="2 3">
    <name type="scientific">Chitinophaga chungangae</name>
    <dbReference type="NCBI Taxonomy" id="2821488"/>
    <lineage>
        <taxon>Bacteria</taxon>
        <taxon>Pseudomonadati</taxon>
        <taxon>Bacteroidota</taxon>
        <taxon>Chitinophagia</taxon>
        <taxon>Chitinophagales</taxon>
        <taxon>Chitinophagaceae</taxon>
        <taxon>Chitinophaga</taxon>
    </lineage>
</organism>